<keyword evidence="10 17" id="KW-1133">Transmembrane helix</keyword>
<evidence type="ECO:0000256" key="4">
    <source>
        <dbReference type="ARBA" id="ARBA00010441"/>
    </source>
</evidence>
<evidence type="ECO:0000256" key="1">
    <source>
        <dbReference type="ARBA" id="ARBA00004141"/>
    </source>
</evidence>
<keyword evidence="14" id="KW-1208">Phospholipid metabolism</keyword>
<evidence type="ECO:0000256" key="13">
    <source>
        <dbReference type="ARBA" id="ARBA00023209"/>
    </source>
</evidence>
<reference evidence="18 19" key="1">
    <citation type="submission" date="2017-09" db="EMBL/GenBank/DDBJ databases">
        <authorList>
            <person name="Ehlers B."/>
            <person name="Leendertz F.H."/>
        </authorList>
    </citation>
    <scope>NUCLEOTIDE SEQUENCE [LARGE SCALE GENOMIC DNA]</scope>
    <source>
        <strain evidence="18 19">USBA 140</strain>
    </source>
</reference>
<accession>A0A286G4M7</accession>
<evidence type="ECO:0000256" key="9">
    <source>
        <dbReference type="ARBA" id="ARBA00022692"/>
    </source>
</evidence>
<dbReference type="OrthoDB" id="9796672at2"/>
<feature type="transmembrane region" description="Helical" evidence="17">
    <location>
        <begin position="151"/>
        <end position="170"/>
    </location>
</feature>
<feature type="transmembrane region" description="Helical" evidence="17">
    <location>
        <begin position="118"/>
        <end position="139"/>
    </location>
</feature>
<evidence type="ECO:0000256" key="6">
    <source>
        <dbReference type="ARBA" id="ARBA00014944"/>
    </source>
</evidence>
<dbReference type="InterPro" id="IPR048254">
    <property type="entry name" value="CDP_ALCOHOL_P_TRANSF_CS"/>
</dbReference>
<comment type="catalytic activity">
    <reaction evidence="15">
        <text>a CDP-1,2-diacyl-sn-glycerol + sn-glycerol 3-phosphate = a 1,2-diacyl-sn-glycero-3-phospho-(1'-sn-glycero-3'-phosphate) + CMP + H(+)</text>
        <dbReference type="Rhea" id="RHEA:12593"/>
        <dbReference type="ChEBI" id="CHEBI:15378"/>
        <dbReference type="ChEBI" id="CHEBI:57597"/>
        <dbReference type="ChEBI" id="CHEBI:58332"/>
        <dbReference type="ChEBI" id="CHEBI:60110"/>
        <dbReference type="ChEBI" id="CHEBI:60377"/>
        <dbReference type="EC" id="2.7.8.5"/>
    </reaction>
</comment>
<comment type="similarity">
    <text evidence="4 16">Belongs to the CDP-alcohol phosphatidyltransferase class-I family.</text>
</comment>
<keyword evidence="7" id="KW-0444">Lipid biosynthesis</keyword>
<dbReference type="GO" id="GO:0008444">
    <property type="term" value="F:CDP-diacylglycerol-glycerol-3-phosphate 3-phosphatidyltransferase activity"/>
    <property type="evidence" value="ECO:0007669"/>
    <property type="project" value="UniProtKB-EC"/>
</dbReference>
<dbReference type="InterPro" id="IPR000462">
    <property type="entry name" value="CDP-OH_P_trans"/>
</dbReference>
<dbReference type="RefSeq" id="WP_097277269.1">
    <property type="nucleotide sequence ID" value="NZ_OCNJ01000001.1"/>
</dbReference>
<comment type="subcellular location">
    <subcellularLocation>
        <location evidence="1">Membrane</location>
        <topology evidence="1">Multi-pass membrane protein</topology>
    </subcellularLocation>
</comment>
<dbReference type="InterPro" id="IPR004570">
    <property type="entry name" value="Phosphatidylglycerol_P_synth"/>
</dbReference>
<evidence type="ECO:0000256" key="11">
    <source>
        <dbReference type="ARBA" id="ARBA00023098"/>
    </source>
</evidence>
<feature type="transmembrane region" description="Helical" evidence="17">
    <location>
        <begin position="61"/>
        <end position="80"/>
    </location>
</feature>
<evidence type="ECO:0000256" key="5">
    <source>
        <dbReference type="ARBA" id="ARBA00013170"/>
    </source>
</evidence>
<dbReference type="PANTHER" id="PTHR14269">
    <property type="entry name" value="CDP-DIACYLGLYCEROL--GLYCEROL-3-PHOSPHATE 3-PHOSPHATIDYLTRANSFERASE-RELATED"/>
    <property type="match status" value="1"/>
</dbReference>
<dbReference type="AlphaFoldDB" id="A0A286G4M7"/>
<dbReference type="PIRSF" id="PIRSF000847">
    <property type="entry name" value="Phos_ph_gly_syn"/>
    <property type="match status" value="1"/>
</dbReference>
<dbReference type="Pfam" id="PF01066">
    <property type="entry name" value="CDP-OH_P_transf"/>
    <property type="match status" value="1"/>
</dbReference>
<comment type="pathway">
    <text evidence="3">Lipid metabolism.</text>
</comment>
<evidence type="ECO:0000256" key="8">
    <source>
        <dbReference type="ARBA" id="ARBA00022679"/>
    </source>
</evidence>
<dbReference type="EMBL" id="OCNJ01000001">
    <property type="protein sequence ID" value="SOD89914.1"/>
    <property type="molecule type" value="Genomic_DNA"/>
</dbReference>
<evidence type="ECO:0000313" key="19">
    <source>
        <dbReference type="Proteomes" id="UP000219621"/>
    </source>
</evidence>
<name>A0A286G4M7_9PROT</name>
<comment type="pathway">
    <text evidence="2">Phospholipid metabolism; phosphatidylglycerol biosynthesis; phosphatidylglycerol from CDP-diacylglycerol: step 1/2.</text>
</comment>
<keyword evidence="8 16" id="KW-0808">Transferase</keyword>
<keyword evidence="11" id="KW-0443">Lipid metabolism</keyword>
<evidence type="ECO:0000256" key="10">
    <source>
        <dbReference type="ARBA" id="ARBA00022989"/>
    </source>
</evidence>
<dbReference type="Gene3D" id="1.20.120.1760">
    <property type="match status" value="1"/>
</dbReference>
<dbReference type="EC" id="2.7.8.5" evidence="5"/>
<keyword evidence="19" id="KW-1185">Reference proteome</keyword>
<dbReference type="GO" id="GO:0046474">
    <property type="term" value="P:glycerophospholipid biosynthetic process"/>
    <property type="evidence" value="ECO:0007669"/>
    <property type="project" value="TreeGrafter"/>
</dbReference>
<dbReference type="InterPro" id="IPR050324">
    <property type="entry name" value="CDP-alcohol_PTase-I"/>
</dbReference>
<evidence type="ECO:0000256" key="15">
    <source>
        <dbReference type="ARBA" id="ARBA00048586"/>
    </source>
</evidence>
<protein>
    <recommendedName>
        <fullName evidence="6">CDP-diacylglycerol--glycerol-3-phosphate 3-phosphatidyltransferase</fullName>
        <ecNumber evidence="5">2.7.8.5</ecNumber>
    </recommendedName>
</protein>
<feature type="transmembrane region" description="Helical" evidence="17">
    <location>
        <begin position="7"/>
        <end position="24"/>
    </location>
</feature>
<organism evidence="18 19">
    <name type="scientific">Caenispirillum bisanense</name>
    <dbReference type="NCBI Taxonomy" id="414052"/>
    <lineage>
        <taxon>Bacteria</taxon>
        <taxon>Pseudomonadati</taxon>
        <taxon>Pseudomonadota</taxon>
        <taxon>Alphaproteobacteria</taxon>
        <taxon>Rhodospirillales</taxon>
        <taxon>Novispirillaceae</taxon>
        <taxon>Caenispirillum</taxon>
    </lineage>
</organism>
<evidence type="ECO:0000256" key="16">
    <source>
        <dbReference type="RuleBase" id="RU003750"/>
    </source>
</evidence>
<evidence type="ECO:0000256" key="7">
    <source>
        <dbReference type="ARBA" id="ARBA00022516"/>
    </source>
</evidence>
<proteinExistence type="inferred from homology"/>
<dbReference type="GO" id="GO:0016020">
    <property type="term" value="C:membrane"/>
    <property type="evidence" value="ECO:0007669"/>
    <property type="project" value="UniProtKB-SubCell"/>
</dbReference>
<evidence type="ECO:0000313" key="18">
    <source>
        <dbReference type="EMBL" id="SOD89914.1"/>
    </source>
</evidence>
<evidence type="ECO:0000256" key="14">
    <source>
        <dbReference type="ARBA" id="ARBA00023264"/>
    </source>
</evidence>
<sequence length="182" mass="19403">MRNIPNILSVFRLLLVPVAVWLILEHDLAAAFWVFVIAGVTDALDGTLARVLDARTKLGGFLDPLADKALLVSVYVALGVTGYLPSWLVILVVFRDALIVGGAILYEIMYGDLHMQPLWISKANTVAQVVLAAATLSVVGLDMDVGPTLGVLTWITAATTAGSGAAYLWVWGRKAASDGQDQ</sequence>
<dbReference type="Proteomes" id="UP000219621">
    <property type="component" value="Unassembled WGS sequence"/>
</dbReference>
<dbReference type="PROSITE" id="PS00379">
    <property type="entry name" value="CDP_ALCOHOL_P_TRANSF"/>
    <property type="match status" value="1"/>
</dbReference>
<evidence type="ECO:0000256" key="17">
    <source>
        <dbReference type="SAM" id="Phobius"/>
    </source>
</evidence>
<keyword evidence="12 17" id="KW-0472">Membrane</keyword>
<evidence type="ECO:0000256" key="3">
    <source>
        <dbReference type="ARBA" id="ARBA00005189"/>
    </source>
</evidence>
<dbReference type="InterPro" id="IPR043130">
    <property type="entry name" value="CDP-OH_PTrfase_TM_dom"/>
</dbReference>
<evidence type="ECO:0000256" key="2">
    <source>
        <dbReference type="ARBA" id="ARBA00005042"/>
    </source>
</evidence>
<gene>
    <name evidence="18" type="ORF">SAMN05421508_101378</name>
</gene>
<keyword evidence="9 17" id="KW-0812">Transmembrane</keyword>
<dbReference type="PANTHER" id="PTHR14269:SF62">
    <property type="entry name" value="CDP-DIACYLGLYCEROL--GLYCEROL-3-PHOSPHATE 3-PHOSPHATIDYLTRANSFERASE 1, CHLOROPLASTIC"/>
    <property type="match status" value="1"/>
</dbReference>
<keyword evidence="13" id="KW-0594">Phospholipid biosynthesis</keyword>
<evidence type="ECO:0000256" key="12">
    <source>
        <dbReference type="ARBA" id="ARBA00023136"/>
    </source>
</evidence>